<comment type="caution">
    <text evidence="9">The sequence shown here is derived from an EMBL/GenBank/DDBJ whole genome shotgun (WGS) entry which is preliminary data.</text>
</comment>
<reference evidence="9" key="1">
    <citation type="journal article" date="2021" name="Nat. Commun.">
        <title>Genetic determinants of endophytism in the Arabidopsis root mycobiome.</title>
        <authorList>
            <person name="Mesny F."/>
            <person name="Miyauchi S."/>
            <person name="Thiergart T."/>
            <person name="Pickel B."/>
            <person name="Atanasova L."/>
            <person name="Karlsson M."/>
            <person name="Huettel B."/>
            <person name="Barry K.W."/>
            <person name="Haridas S."/>
            <person name="Chen C."/>
            <person name="Bauer D."/>
            <person name="Andreopoulos W."/>
            <person name="Pangilinan J."/>
            <person name="LaButti K."/>
            <person name="Riley R."/>
            <person name="Lipzen A."/>
            <person name="Clum A."/>
            <person name="Drula E."/>
            <person name="Henrissat B."/>
            <person name="Kohler A."/>
            <person name="Grigoriev I.V."/>
            <person name="Martin F.M."/>
            <person name="Hacquard S."/>
        </authorList>
    </citation>
    <scope>NUCLEOTIDE SEQUENCE</scope>
    <source>
        <strain evidence="9">MPI-CAGE-CH-0235</strain>
    </source>
</reference>
<dbReference type="OrthoDB" id="295656at2759"/>
<evidence type="ECO:0000259" key="8">
    <source>
        <dbReference type="PROSITE" id="PS50250"/>
    </source>
</evidence>
<evidence type="ECO:0000313" key="9">
    <source>
        <dbReference type="EMBL" id="KAH7329084.1"/>
    </source>
</evidence>
<dbReference type="PROSITE" id="PS50250">
    <property type="entry name" value="PCI"/>
    <property type="match status" value="1"/>
</dbReference>
<dbReference type="InterPro" id="IPR036388">
    <property type="entry name" value="WH-like_DNA-bd_sf"/>
</dbReference>
<dbReference type="Pfam" id="PF01399">
    <property type="entry name" value="PCI"/>
    <property type="match status" value="1"/>
</dbReference>
<comment type="similarity">
    <text evidence="3">Belongs to the CSN4 family.</text>
</comment>
<evidence type="ECO:0000256" key="6">
    <source>
        <dbReference type="ARBA" id="ARBA00022790"/>
    </source>
</evidence>
<dbReference type="SUPFAM" id="SSF46785">
    <property type="entry name" value="Winged helix' DNA-binding domain"/>
    <property type="match status" value="1"/>
</dbReference>
<evidence type="ECO:0000256" key="2">
    <source>
        <dbReference type="ARBA" id="ARBA00004496"/>
    </source>
</evidence>
<dbReference type="GO" id="GO:0005829">
    <property type="term" value="C:cytosol"/>
    <property type="evidence" value="ECO:0007669"/>
    <property type="project" value="TreeGrafter"/>
</dbReference>
<proteinExistence type="inferred from homology"/>
<sequence length="413" mass="45443">MAPGPKVLEALQRAESVPGEKGPVYEALLANIKELMSPETAIDDLNAVADSFFGQSLGVVGTRAVLTAFVETLKQLKNEAMWIEVGNRTLGILASQPSSFLDAAATLCELVATAHENNEDFVEAAKMLAAIPLDSSQRRVTDVERSQIWIRIARNCLEVDDTTTAERYITRAKNLLYCFDKNHEDLKLHFQLCQARIQDANRDFLSASQGYHDVSFSPAVADEERLHTLAMAIKCAILAPAGPRRSRILSRLYKDERSAQLDEFGILEKIFLDRLLRPDEVAKFAEGLQPHQLATTSDGSTVLAKAVVEHNLLAASRVYNNISFEALGGLLGLDAGKAEETTARMIEQGRLVGQMDQVQEIVWFEGSGRTEKVVGTELRRWDANVRGLAEEVENVTSSLSEAFPDFVAANLVV</sequence>
<keyword evidence="10" id="KW-1185">Reference proteome</keyword>
<evidence type="ECO:0000256" key="1">
    <source>
        <dbReference type="ARBA" id="ARBA00004123"/>
    </source>
</evidence>
<comment type="subcellular location">
    <subcellularLocation>
        <location evidence="2">Cytoplasm</location>
    </subcellularLocation>
    <subcellularLocation>
        <location evidence="1">Nucleus</location>
    </subcellularLocation>
</comment>
<dbReference type="Gene3D" id="1.10.10.10">
    <property type="entry name" value="Winged helix-like DNA-binding domain superfamily/Winged helix DNA-binding domain"/>
    <property type="match status" value="1"/>
</dbReference>
<protein>
    <recommendedName>
        <fullName evidence="4">COP9 signalosome complex subunit 4</fullName>
    </recommendedName>
</protein>
<keyword evidence="6" id="KW-0736">Signalosome</keyword>
<dbReference type="AlphaFoldDB" id="A0A8K0WY27"/>
<evidence type="ECO:0000256" key="4">
    <source>
        <dbReference type="ARBA" id="ARBA00014881"/>
    </source>
</evidence>
<evidence type="ECO:0000256" key="3">
    <source>
        <dbReference type="ARBA" id="ARBA00010417"/>
    </source>
</evidence>
<accession>A0A8K0WY27</accession>
<dbReference type="InterPro" id="IPR036390">
    <property type="entry name" value="WH_DNA-bd_sf"/>
</dbReference>
<name>A0A8K0WY27_9HYPO</name>
<evidence type="ECO:0000313" key="10">
    <source>
        <dbReference type="Proteomes" id="UP000813444"/>
    </source>
</evidence>
<dbReference type="PANTHER" id="PTHR10855">
    <property type="entry name" value="26S PROTEASOME NON-ATPASE REGULATORY SUBUNIT 12/COP9 SIGNALOSOME COMPLEX SUBUNIT 4"/>
    <property type="match status" value="1"/>
</dbReference>
<keyword evidence="5" id="KW-0963">Cytoplasm</keyword>
<dbReference type="GO" id="GO:0008180">
    <property type="term" value="C:COP9 signalosome"/>
    <property type="evidence" value="ECO:0007669"/>
    <property type="project" value="UniProtKB-KW"/>
</dbReference>
<dbReference type="Proteomes" id="UP000813444">
    <property type="component" value="Unassembled WGS sequence"/>
</dbReference>
<keyword evidence="7" id="KW-0539">Nucleus</keyword>
<dbReference type="EMBL" id="JAGPNK010000001">
    <property type="protein sequence ID" value="KAH7329084.1"/>
    <property type="molecule type" value="Genomic_DNA"/>
</dbReference>
<dbReference type="InterPro" id="IPR040134">
    <property type="entry name" value="PSMD12/CSN4"/>
</dbReference>
<gene>
    <name evidence="9" type="ORF">B0I35DRAFT_473722</name>
</gene>
<dbReference type="InterPro" id="IPR000717">
    <property type="entry name" value="PCI_dom"/>
</dbReference>
<feature type="domain" description="PCI" evidence="8">
    <location>
        <begin position="200"/>
        <end position="369"/>
    </location>
</feature>
<dbReference type="Pfam" id="PF22241">
    <property type="entry name" value="PSMD12-CSN4_N"/>
    <property type="match status" value="1"/>
</dbReference>
<organism evidence="9 10">
    <name type="scientific">Stachybotrys elegans</name>
    <dbReference type="NCBI Taxonomy" id="80388"/>
    <lineage>
        <taxon>Eukaryota</taxon>
        <taxon>Fungi</taxon>
        <taxon>Dikarya</taxon>
        <taxon>Ascomycota</taxon>
        <taxon>Pezizomycotina</taxon>
        <taxon>Sordariomycetes</taxon>
        <taxon>Hypocreomycetidae</taxon>
        <taxon>Hypocreales</taxon>
        <taxon>Stachybotryaceae</taxon>
        <taxon>Stachybotrys</taxon>
    </lineage>
</organism>
<dbReference type="PANTHER" id="PTHR10855:SF2">
    <property type="entry name" value="COP9 SIGNALOSOME COMPLEX SUBUNIT 4"/>
    <property type="match status" value="1"/>
</dbReference>
<dbReference type="InterPro" id="IPR054559">
    <property type="entry name" value="PSMD12-CSN4-like_N"/>
</dbReference>
<evidence type="ECO:0000256" key="5">
    <source>
        <dbReference type="ARBA" id="ARBA00022490"/>
    </source>
</evidence>
<evidence type="ECO:0000256" key="7">
    <source>
        <dbReference type="ARBA" id="ARBA00023242"/>
    </source>
</evidence>